<organism evidence="1 2">
    <name type="scientific">Candidatus Roizmanbacteria bacterium GW2011_GWA2_37_7</name>
    <dbReference type="NCBI Taxonomy" id="1618481"/>
    <lineage>
        <taxon>Bacteria</taxon>
        <taxon>Candidatus Roizmaniibacteriota</taxon>
    </lineage>
</organism>
<dbReference type="EMBL" id="LBTJ01000064">
    <property type="protein sequence ID" value="KKQ36548.1"/>
    <property type="molecule type" value="Genomic_DNA"/>
</dbReference>
<name>A0A0G0GZZ2_9BACT</name>
<dbReference type="Proteomes" id="UP000034471">
    <property type="component" value="Unassembled WGS sequence"/>
</dbReference>
<evidence type="ECO:0000313" key="2">
    <source>
        <dbReference type="Proteomes" id="UP000034471"/>
    </source>
</evidence>
<dbReference type="AlphaFoldDB" id="A0A0G0GZZ2"/>
<protein>
    <submittedName>
        <fullName evidence="1">Uncharacterized protein</fullName>
    </submittedName>
</protein>
<evidence type="ECO:0000313" key="1">
    <source>
        <dbReference type="EMBL" id="KKQ36548.1"/>
    </source>
</evidence>
<proteinExistence type="predicted"/>
<comment type="caution">
    <text evidence="1">The sequence shown here is derived from an EMBL/GenBank/DDBJ whole genome shotgun (WGS) entry which is preliminary data.</text>
</comment>
<gene>
    <name evidence="1" type="ORF">US54_C0064G0016</name>
</gene>
<sequence length="26" mass="3106">MYRHLKTHLQSSVNQDRRIVLLLGAR</sequence>
<accession>A0A0G0GZZ2</accession>
<reference evidence="1 2" key="1">
    <citation type="journal article" date="2015" name="Nature">
        <title>rRNA introns, odd ribosomes, and small enigmatic genomes across a large radiation of phyla.</title>
        <authorList>
            <person name="Brown C.T."/>
            <person name="Hug L.A."/>
            <person name="Thomas B.C."/>
            <person name="Sharon I."/>
            <person name="Castelle C.J."/>
            <person name="Singh A."/>
            <person name="Wilkins M.J."/>
            <person name="Williams K.H."/>
            <person name="Banfield J.F."/>
        </authorList>
    </citation>
    <scope>NUCLEOTIDE SEQUENCE [LARGE SCALE GENOMIC DNA]</scope>
</reference>
<feature type="non-terminal residue" evidence="1">
    <location>
        <position position="26"/>
    </location>
</feature>